<dbReference type="Proteomes" id="UP000199600">
    <property type="component" value="Unassembled WGS sequence"/>
</dbReference>
<reference evidence="1 2" key="1">
    <citation type="submission" date="2016-06" db="EMBL/GenBank/DDBJ databases">
        <authorList>
            <person name="Kjaerup R.B."/>
            <person name="Dalgaard T.S."/>
            <person name="Juul-Madsen H.R."/>
        </authorList>
    </citation>
    <scope>NUCLEOTIDE SEQUENCE [LARGE SCALE GENOMIC DNA]</scope>
    <source>
        <strain evidence="1">2</strain>
    </source>
</reference>
<evidence type="ECO:0000313" key="2">
    <source>
        <dbReference type="Proteomes" id="UP000199600"/>
    </source>
</evidence>
<keyword evidence="2" id="KW-1185">Reference proteome</keyword>
<evidence type="ECO:0000313" key="1">
    <source>
        <dbReference type="EMBL" id="SBT03252.1"/>
    </source>
</evidence>
<organism evidence="1 2">
    <name type="scientific">Candidatus Propionivibrio aalborgensis</name>
    <dbReference type="NCBI Taxonomy" id="1860101"/>
    <lineage>
        <taxon>Bacteria</taxon>
        <taxon>Pseudomonadati</taxon>
        <taxon>Pseudomonadota</taxon>
        <taxon>Betaproteobacteria</taxon>
        <taxon>Rhodocyclales</taxon>
        <taxon>Rhodocyclaceae</taxon>
        <taxon>Propionivibrio</taxon>
    </lineage>
</organism>
<protein>
    <submittedName>
        <fullName evidence="1">Uncharacterized protein</fullName>
    </submittedName>
</protein>
<sequence length="22" mass="2503">MQERYGREYLALVLASGTPAYN</sequence>
<dbReference type="EMBL" id="FLQY01000003">
    <property type="protein sequence ID" value="SBT03252.1"/>
    <property type="molecule type" value="Genomic_DNA"/>
</dbReference>
<name>A0A1A8XFX0_9RHOO</name>
<accession>A0A1A8XFX0</accession>
<gene>
    <name evidence="1" type="ORF">PROAA_1000006</name>
</gene>
<proteinExistence type="predicted"/>
<dbReference type="AlphaFoldDB" id="A0A1A8XFX0"/>